<organism evidence="1 2">
    <name type="scientific">Paraburkholderia phenazinium</name>
    <dbReference type="NCBI Taxonomy" id="60549"/>
    <lineage>
        <taxon>Bacteria</taxon>
        <taxon>Pseudomonadati</taxon>
        <taxon>Pseudomonadota</taxon>
        <taxon>Betaproteobacteria</taxon>
        <taxon>Burkholderiales</taxon>
        <taxon>Burkholderiaceae</taxon>
        <taxon>Paraburkholderia</taxon>
    </lineage>
</organism>
<name>A0A1N6HC78_9BURK</name>
<reference evidence="1 2" key="1">
    <citation type="submission" date="2016-11" db="EMBL/GenBank/DDBJ databases">
        <authorList>
            <person name="Jaros S."/>
            <person name="Januszkiewicz K."/>
            <person name="Wedrychowicz H."/>
        </authorList>
    </citation>
    <scope>NUCLEOTIDE SEQUENCE [LARGE SCALE GENOMIC DNA]</scope>
    <source>
        <strain evidence="1 2">GAS95</strain>
    </source>
</reference>
<keyword evidence="2" id="KW-1185">Reference proteome</keyword>
<gene>
    <name evidence="1" type="ORF">SAMN05444165_1289</name>
</gene>
<evidence type="ECO:0008006" key="3">
    <source>
        <dbReference type="Google" id="ProtNLM"/>
    </source>
</evidence>
<dbReference type="PROSITE" id="PS51257">
    <property type="entry name" value="PROKAR_LIPOPROTEIN"/>
    <property type="match status" value="1"/>
</dbReference>
<dbReference type="EMBL" id="FSRU01000001">
    <property type="protein sequence ID" value="SIO17424.1"/>
    <property type="molecule type" value="Genomic_DNA"/>
</dbReference>
<dbReference type="Proteomes" id="UP000185151">
    <property type="component" value="Unassembled WGS sequence"/>
</dbReference>
<accession>A0A1N6HC78</accession>
<dbReference type="RefSeq" id="WP_074294754.1">
    <property type="nucleotide sequence ID" value="NZ_FSRU01000001.1"/>
</dbReference>
<dbReference type="InterPro" id="IPR021747">
    <property type="entry name" value="DUF3313"/>
</dbReference>
<evidence type="ECO:0000313" key="2">
    <source>
        <dbReference type="Proteomes" id="UP000185151"/>
    </source>
</evidence>
<protein>
    <recommendedName>
        <fullName evidence="3">DUF3313 domain-containing protein</fullName>
    </recommendedName>
</protein>
<dbReference type="AlphaFoldDB" id="A0A1N6HC78"/>
<proteinExistence type="predicted"/>
<sequence length="220" mass="23644">MDKSNHTRLLVIAIACAALVGCSSVQPVAYSGIDSSSYLQPNSQRDAARIPYRYATLADWRRYRKLIIDPVIVYRGPDNQFGTMHDADKTTLASYMQTTFAQKLGKHFELANTAAPDTLRLKLTLTGAETSTAFLSTVSRFDIAGGLYNGVQAIRGGNGAFTGSVTYAVEIYDASTNRLLHAYVSKQYPNAMNIGATFGSLSAAKTGIDKGADALAAQLN</sequence>
<dbReference type="Pfam" id="PF11769">
    <property type="entry name" value="DUF3313"/>
    <property type="match status" value="1"/>
</dbReference>
<evidence type="ECO:0000313" key="1">
    <source>
        <dbReference type="EMBL" id="SIO17424.1"/>
    </source>
</evidence>
<dbReference type="OrthoDB" id="7585546at2"/>